<keyword evidence="2" id="KW-1185">Reference proteome</keyword>
<evidence type="ECO:0000313" key="1">
    <source>
        <dbReference type="EMBL" id="TYL36425.1"/>
    </source>
</evidence>
<gene>
    <name evidence="1" type="ORF">CV102_22645</name>
</gene>
<proteinExistence type="predicted"/>
<organism evidence="1 2">
    <name type="scientific">Natronococcus pandeyae</name>
    <dbReference type="NCBI Taxonomy" id="2055836"/>
    <lineage>
        <taxon>Archaea</taxon>
        <taxon>Methanobacteriati</taxon>
        <taxon>Methanobacteriota</taxon>
        <taxon>Stenosarchaea group</taxon>
        <taxon>Halobacteria</taxon>
        <taxon>Halobacteriales</taxon>
        <taxon>Natrialbaceae</taxon>
        <taxon>Natronococcus</taxon>
    </lineage>
</organism>
<dbReference type="Proteomes" id="UP000766904">
    <property type="component" value="Unassembled WGS sequence"/>
</dbReference>
<evidence type="ECO:0000313" key="2">
    <source>
        <dbReference type="Proteomes" id="UP000766904"/>
    </source>
</evidence>
<protein>
    <submittedName>
        <fullName evidence="1">Uncharacterized protein</fullName>
    </submittedName>
</protein>
<accession>A0A8J8PXS7</accession>
<reference evidence="1" key="1">
    <citation type="submission" date="2017-11" db="EMBL/GenBank/DDBJ databases">
        <authorList>
            <person name="Kajale S.C."/>
            <person name="Sharma A."/>
        </authorList>
    </citation>
    <scope>NUCLEOTIDE SEQUENCE</scope>
    <source>
        <strain evidence="1">LS1_42</strain>
    </source>
</reference>
<name>A0A8J8PXS7_9EURY</name>
<dbReference type="EMBL" id="PHNJ01000018">
    <property type="protein sequence ID" value="TYL36425.1"/>
    <property type="molecule type" value="Genomic_DNA"/>
</dbReference>
<dbReference type="RefSeq" id="WP_148860262.1">
    <property type="nucleotide sequence ID" value="NZ_PHNJ01000018.1"/>
</dbReference>
<comment type="caution">
    <text evidence="1">The sequence shown here is derived from an EMBL/GenBank/DDBJ whole genome shotgun (WGS) entry which is preliminary data.</text>
</comment>
<sequence>MSDDLSELRIEWYKLSEDGLPEPGIENRFVLINEAGDEYEVGEILQDTGEEWVRFPLDVFINVFEVDDGTLSLADDIDEIELGDVPLGVDRLRIEDTGEDPTEDGEITRNGGALRTRSGGDVHDVVPGWLRAHRAFTFIDTETDEYVTLAARYVGAKPEEVYRGDDAATAIMSGQNALRNVDDASKTDDFGDFSHEESGNDRGMQFIAPGVYNLDTPITPRSNCFFHGWGGAGHGGAGNTTLTAENDDVIDDAVVVLQPEDDDRYGWGSSGYENVQFHHLRVTGNSQRDTCDLIVNEAGGRQNFLSNLELGNTQGTALDLATGSREQEAHNIRASDVGTGSHTDTVVDLGGHGTHRNIWVQGVADEDDPPAHMIRIRQQCSVVGAYTYRRAVAMDSLVRIEDDATCTSVEAIGNAPRAVEVRDGATVYSPRISTESDGGTGIYVADRGAVVRPEVSSGADGIVVDGQGSVWHPIISEASLADAGEFDAIVFKGSDGGAVYYPDIATADARYGIRFQSDSSEVYGIQQIANQSDARIRWDNVGDCSVWTSGVPGRYPLTVDDVSVSGNADRPRWNGVIGGGPLDGRDLTETRNGGAFEGDVAISDGSGEEFDRGDLCRWDAANEEWRIWKPDETYAPS</sequence>
<dbReference type="AlphaFoldDB" id="A0A8J8PXS7"/>